<keyword evidence="6" id="KW-1185">Reference proteome</keyword>
<dbReference type="InterPro" id="IPR001436">
    <property type="entry name" value="Alpha-crystallin/sHSP_animal"/>
</dbReference>
<dbReference type="GO" id="GO:0005634">
    <property type="term" value="C:nucleus"/>
    <property type="evidence" value="ECO:0007669"/>
    <property type="project" value="TreeGrafter"/>
</dbReference>
<evidence type="ECO:0000259" key="5">
    <source>
        <dbReference type="PROSITE" id="PS01031"/>
    </source>
</evidence>
<dbReference type="InterPro" id="IPR008978">
    <property type="entry name" value="HSP20-like_chaperone"/>
</dbReference>
<dbReference type="InterPro" id="IPR055269">
    <property type="entry name" value="Alpha-crystallin/HSP_16"/>
</dbReference>
<dbReference type="PIRSF" id="PIRSF036514">
    <property type="entry name" value="Sm_HSP_B1"/>
    <property type="match status" value="1"/>
</dbReference>
<accession>A0A8B8GRP2</accession>
<evidence type="ECO:0000256" key="3">
    <source>
        <dbReference type="PROSITE-ProRule" id="PRU00285"/>
    </source>
</evidence>
<dbReference type="InterPro" id="IPR002068">
    <property type="entry name" value="A-crystallin/Hsp20_dom"/>
</dbReference>
<dbReference type="OrthoDB" id="1431247at2759"/>
<dbReference type="GeneID" id="112694500"/>
<feature type="binding site" evidence="2">
    <location>
        <position position="129"/>
    </location>
    <ligand>
        <name>Zn(2+)</name>
        <dbReference type="ChEBI" id="CHEBI:29105"/>
        <label>1</label>
    </ligand>
</feature>
<evidence type="ECO:0000313" key="6">
    <source>
        <dbReference type="Proteomes" id="UP000694846"/>
    </source>
</evidence>
<dbReference type="SUPFAM" id="SSF49764">
    <property type="entry name" value="HSP20-like chaperones"/>
    <property type="match status" value="1"/>
</dbReference>
<name>A0A8B8GRP2_9HEMI</name>
<dbReference type="GO" id="GO:0051082">
    <property type="term" value="F:unfolded protein binding"/>
    <property type="evidence" value="ECO:0007669"/>
    <property type="project" value="TreeGrafter"/>
</dbReference>
<feature type="binding site" evidence="2">
    <location>
        <position position="131"/>
    </location>
    <ligand>
        <name>Zn(2+)</name>
        <dbReference type="ChEBI" id="CHEBI:29105"/>
        <label>1</label>
    </ligand>
</feature>
<keyword evidence="2" id="KW-0479">Metal-binding</keyword>
<feature type="domain" description="SHSP" evidence="5">
    <location>
        <begin position="82"/>
        <end position="190"/>
    </location>
</feature>
<dbReference type="PANTHER" id="PTHR45640:SF34">
    <property type="entry name" value="PROTEIN LETHAL(2)ESSENTIAL FOR LIFE"/>
    <property type="match status" value="1"/>
</dbReference>
<proteinExistence type="inferred from homology"/>
<dbReference type="GO" id="GO:0005737">
    <property type="term" value="C:cytoplasm"/>
    <property type="evidence" value="ECO:0007669"/>
    <property type="project" value="TreeGrafter"/>
</dbReference>
<dbReference type="GO" id="GO:0009408">
    <property type="term" value="P:response to heat"/>
    <property type="evidence" value="ECO:0007669"/>
    <property type="project" value="UniProtKB-ARBA"/>
</dbReference>
<dbReference type="Proteomes" id="UP000694846">
    <property type="component" value="Unplaced"/>
</dbReference>
<dbReference type="PROSITE" id="PS01031">
    <property type="entry name" value="SHSP"/>
    <property type="match status" value="1"/>
</dbReference>
<dbReference type="AlphaFoldDB" id="A0A8B8GRP2"/>
<dbReference type="PANTHER" id="PTHR45640">
    <property type="entry name" value="HEAT SHOCK PROTEIN HSP-12.2-RELATED"/>
    <property type="match status" value="1"/>
</dbReference>
<reference evidence="7" key="1">
    <citation type="submission" date="2025-08" db="UniProtKB">
        <authorList>
            <consortium name="RefSeq"/>
        </authorList>
    </citation>
    <scope>IDENTIFICATION</scope>
    <source>
        <tissue evidence="7">Whole body</tissue>
    </source>
</reference>
<sequence length="217" mass="24697">MRTTETYTYSNHTCASMPEEMSLVPLFFRDWWEDFERERLPRRLLDQHFGLGLHRDDLSNLTSALSTPSMRSGTYYRPWQGILNRQNSGTSNLKSDDTQVQVILDVQQFGPGEITVKTSEGAVIVEGKHEEKQDEHGFISRHFKRRYLLPKDVDLDKVVSSLSSDGILTVSVPKKEIQLSGERSVPIIQTGIPAVKANEAQKNDETPIVTEIKVEHQ</sequence>
<feature type="binding site" evidence="2">
    <location>
        <position position="136"/>
    </location>
    <ligand>
        <name>Zn(2+)</name>
        <dbReference type="ChEBI" id="CHEBI:29105"/>
        <label>1</label>
    </ligand>
</feature>
<protein>
    <submittedName>
        <fullName evidence="7">Protein lethal(2)essential for life-like isoform X1</fullName>
    </submittedName>
</protein>
<evidence type="ECO:0000256" key="2">
    <source>
        <dbReference type="PIRSR" id="PIRSR036514-1"/>
    </source>
</evidence>
<evidence type="ECO:0000256" key="1">
    <source>
        <dbReference type="PIRNR" id="PIRNR036514"/>
    </source>
</evidence>
<evidence type="ECO:0000313" key="7">
    <source>
        <dbReference type="RefSeq" id="XP_025425768.1"/>
    </source>
</evidence>
<dbReference type="RefSeq" id="XP_025425768.1">
    <property type="nucleotide sequence ID" value="XM_025569983.1"/>
</dbReference>
<dbReference type="GO" id="GO:0042026">
    <property type="term" value="P:protein refolding"/>
    <property type="evidence" value="ECO:0007669"/>
    <property type="project" value="TreeGrafter"/>
</dbReference>
<dbReference type="CDD" id="cd06526">
    <property type="entry name" value="metazoan_ACD"/>
    <property type="match status" value="1"/>
</dbReference>
<evidence type="ECO:0000256" key="4">
    <source>
        <dbReference type="RuleBase" id="RU003616"/>
    </source>
</evidence>
<gene>
    <name evidence="7" type="primary">LOC112694500</name>
</gene>
<dbReference type="Gene3D" id="2.60.40.790">
    <property type="match status" value="1"/>
</dbReference>
<keyword evidence="2" id="KW-0862">Zinc</keyword>
<dbReference type="Pfam" id="PF00011">
    <property type="entry name" value="HSP20"/>
    <property type="match status" value="1"/>
</dbReference>
<comment type="similarity">
    <text evidence="1 3 4">Belongs to the small heat shock protein (HSP20) family.</text>
</comment>
<dbReference type="PRINTS" id="PR00299">
    <property type="entry name" value="ACRYSTALLIN"/>
</dbReference>
<dbReference type="GO" id="GO:0046872">
    <property type="term" value="F:metal ion binding"/>
    <property type="evidence" value="ECO:0007669"/>
    <property type="project" value="UniProtKB-KW"/>
</dbReference>
<organism evidence="6 7">
    <name type="scientific">Sipha flava</name>
    <name type="common">yellow sugarcane aphid</name>
    <dbReference type="NCBI Taxonomy" id="143950"/>
    <lineage>
        <taxon>Eukaryota</taxon>
        <taxon>Metazoa</taxon>
        <taxon>Ecdysozoa</taxon>
        <taxon>Arthropoda</taxon>
        <taxon>Hexapoda</taxon>
        <taxon>Insecta</taxon>
        <taxon>Pterygota</taxon>
        <taxon>Neoptera</taxon>
        <taxon>Paraneoptera</taxon>
        <taxon>Hemiptera</taxon>
        <taxon>Sternorrhyncha</taxon>
        <taxon>Aphidomorpha</taxon>
        <taxon>Aphidoidea</taxon>
        <taxon>Aphididae</taxon>
        <taxon>Sipha</taxon>
    </lineage>
</organism>